<dbReference type="EMBL" id="BPPX01000018">
    <property type="protein sequence ID" value="GJC85532.1"/>
    <property type="molecule type" value="Genomic_DNA"/>
</dbReference>
<dbReference type="AlphaFoldDB" id="A0AA37GS51"/>
<reference evidence="2 3" key="1">
    <citation type="submission" date="2021-07" db="EMBL/GenBank/DDBJ databases">
        <title>Genome data of Colletotrichum spaethianum.</title>
        <authorList>
            <person name="Utami Y.D."/>
            <person name="Hiruma K."/>
        </authorList>
    </citation>
    <scope>NUCLEOTIDE SEQUENCE [LARGE SCALE GENOMIC DNA]</scope>
    <source>
        <strain evidence="2 3">MAFF 242679</strain>
    </source>
</reference>
<feature type="chain" id="PRO_5041211240" description="Celp0028 effector like protein" evidence="1">
    <location>
        <begin position="18"/>
        <end position="241"/>
    </location>
</feature>
<feature type="signal peptide" evidence="1">
    <location>
        <begin position="1"/>
        <end position="17"/>
    </location>
</feature>
<gene>
    <name evidence="2" type="ORF">ColLi_08370</name>
</gene>
<protein>
    <recommendedName>
        <fullName evidence="4">Celp0028 effector like protein</fullName>
    </recommendedName>
</protein>
<organism evidence="2 3">
    <name type="scientific">Colletotrichum liriopes</name>
    <dbReference type="NCBI Taxonomy" id="708192"/>
    <lineage>
        <taxon>Eukaryota</taxon>
        <taxon>Fungi</taxon>
        <taxon>Dikarya</taxon>
        <taxon>Ascomycota</taxon>
        <taxon>Pezizomycotina</taxon>
        <taxon>Sordariomycetes</taxon>
        <taxon>Hypocreomycetidae</taxon>
        <taxon>Glomerellales</taxon>
        <taxon>Glomerellaceae</taxon>
        <taxon>Colletotrichum</taxon>
        <taxon>Colletotrichum spaethianum species complex</taxon>
    </lineage>
</organism>
<evidence type="ECO:0000256" key="1">
    <source>
        <dbReference type="SAM" id="SignalP"/>
    </source>
</evidence>
<sequence length="241" mass="25372">MRFSVLAAAGLIGAATAAPAPGPTALNWDDVIVVLSDGSTQIMNAAKYDAIEARAVLPPVLADRRTDRVGDGLGAVARRDGCEQSTEAQILSDEEFVGPDVAISPVVSSTGAIADVSVANGYNIENSVTVEAGIEVSAAEKVLGYSLSISYGQSWTTTETQTLRFTMQANQYGLVVSQPNVRRVTGNMITGCTDKPDVSPFTSDSYSSQSYGNLAWVKGVIRLCNSTVYPVPYCVGKGEHR</sequence>
<proteinExistence type="predicted"/>
<dbReference type="Proteomes" id="UP001055172">
    <property type="component" value="Unassembled WGS sequence"/>
</dbReference>
<evidence type="ECO:0008006" key="4">
    <source>
        <dbReference type="Google" id="ProtNLM"/>
    </source>
</evidence>
<name>A0AA37GS51_9PEZI</name>
<accession>A0AA37GS51</accession>
<keyword evidence="1" id="KW-0732">Signal</keyword>
<evidence type="ECO:0000313" key="2">
    <source>
        <dbReference type="EMBL" id="GJC85532.1"/>
    </source>
</evidence>
<comment type="caution">
    <text evidence="2">The sequence shown here is derived from an EMBL/GenBank/DDBJ whole genome shotgun (WGS) entry which is preliminary data.</text>
</comment>
<keyword evidence="3" id="KW-1185">Reference proteome</keyword>
<evidence type="ECO:0000313" key="3">
    <source>
        <dbReference type="Proteomes" id="UP001055172"/>
    </source>
</evidence>